<dbReference type="RefSeq" id="WP_106395517.1">
    <property type="nucleotide sequence ID" value="NZ_PVNK01000278.1"/>
</dbReference>
<keyword evidence="3 8" id="KW-0699">rRNA-binding</keyword>
<organism evidence="10 11">
    <name type="scientific">Enhygromyxa salina</name>
    <dbReference type="NCBI Taxonomy" id="215803"/>
    <lineage>
        <taxon>Bacteria</taxon>
        <taxon>Pseudomonadati</taxon>
        <taxon>Myxococcota</taxon>
        <taxon>Polyangia</taxon>
        <taxon>Nannocystales</taxon>
        <taxon>Nannocystaceae</taxon>
        <taxon>Enhygromyxa</taxon>
    </lineage>
</organism>
<evidence type="ECO:0000256" key="1">
    <source>
        <dbReference type="ARBA" id="ARBA00003134"/>
    </source>
</evidence>
<evidence type="ECO:0000256" key="8">
    <source>
        <dbReference type="HAMAP-Rule" id="MF_00500"/>
    </source>
</evidence>
<comment type="function">
    <text evidence="1 8">Binds directly to 16S ribosomal RNA.</text>
</comment>
<name>A0A2S9XCF6_9BACT</name>
<dbReference type="OrthoDB" id="9807974at2"/>
<dbReference type="Proteomes" id="UP000237968">
    <property type="component" value="Unassembled WGS sequence"/>
</dbReference>
<dbReference type="EMBL" id="PVNK01000278">
    <property type="protein sequence ID" value="PRP90542.1"/>
    <property type="molecule type" value="Genomic_DNA"/>
</dbReference>
<accession>A0A2S9XCF6</accession>
<evidence type="ECO:0000256" key="3">
    <source>
        <dbReference type="ARBA" id="ARBA00022730"/>
    </source>
</evidence>
<evidence type="ECO:0000256" key="7">
    <source>
        <dbReference type="ARBA" id="ARBA00035136"/>
    </source>
</evidence>
<dbReference type="PANTHER" id="PTHR33398">
    <property type="entry name" value="30S RIBOSOMAL PROTEIN S20"/>
    <property type="match status" value="1"/>
</dbReference>
<dbReference type="NCBIfam" id="TIGR00029">
    <property type="entry name" value="S20"/>
    <property type="match status" value="1"/>
</dbReference>
<dbReference type="InterPro" id="IPR002583">
    <property type="entry name" value="Ribosomal_bS20"/>
</dbReference>
<dbReference type="FunFam" id="1.20.58.110:FF:000001">
    <property type="entry name" value="30S ribosomal protein S20"/>
    <property type="match status" value="1"/>
</dbReference>
<evidence type="ECO:0000256" key="5">
    <source>
        <dbReference type="ARBA" id="ARBA00022980"/>
    </source>
</evidence>
<keyword evidence="5 8" id="KW-0689">Ribosomal protein</keyword>
<dbReference type="GO" id="GO:0070181">
    <property type="term" value="F:small ribosomal subunit rRNA binding"/>
    <property type="evidence" value="ECO:0007669"/>
    <property type="project" value="TreeGrafter"/>
</dbReference>
<dbReference type="GO" id="GO:0015935">
    <property type="term" value="C:small ribosomal subunit"/>
    <property type="evidence" value="ECO:0007669"/>
    <property type="project" value="TreeGrafter"/>
</dbReference>
<dbReference type="SUPFAM" id="SSF46992">
    <property type="entry name" value="Ribosomal protein S20"/>
    <property type="match status" value="1"/>
</dbReference>
<dbReference type="GO" id="GO:0003735">
    <property type="term" value="F:structural constituent of ribosome"/>
    <property type="evidence" value="ECO:0007669"/>
    <property type="project" value="InterPro"/>
</dbReference>
<keyword evidence="11" id="KW-1185">Reference proteome</keyword>
<dbReference type="Pfam" id="PF01649">
    <property type="entry name" value="Ribosomal_S20p"/>
    <property type="match status" value="1"/>
</dbReference>
<protein>
    <recommendedName>
        <fullName evidence="7 8">Small ribosomal subunit protein bS20</fullName>
    </recommendedName>
</protein>
<sequence length="92" mass="10146">MANHKQAEKRNRQRIKRRARNLTHLSSMRTYVKRVRKAIADGDVEAAQSALPIALKAIGKANSKGVLHRHTASRYASRLTLAVTKAAATTAD</sequence>
<dbReference type="Gene3D" id="1.20.58.110">
    <property type="entry name" value="Ribosomal protein S20"/>
    <property type="match status" value="1"/>
</dbReference>
<evidence type="ECO:0000256" key="2">
    <source>
        <dbReference type="ARBA" id="ARBA00007634"/>
    </source>
</evidence>
<reference evidence="10 11" key="1">
    <citation type="submission" date="2018-03" db="EMBL/GenBank/DDBJ databases">
        <title>Draft Genome Sequences of the Obligatory Marine Myxobacteria Enhygromyxa salina SWB005.</title>
        <authorList>
            <person name="Poehlein A."/>
            <person name="Moghaddam J.A."/>
            <person name="Harms H."/>
            <person name="Alanjari M."/>
            <person name="Koenig G.M."/>
            <person name="Daniel R."/>
            <person name="Schaeberle T.F."/>
        </authorList>
    </citation>
    <scope>NUCLEOTIDE SEQUENCE [LARGE SCALE GENOMIC DNA]</scope>
    <source>
        <strain evidence="10 11">SWB005</strain>
    </source>
</reference>
<dbReference type="GO" id="GO:0006412">
    <property type="term" value="P:translation"/>
    <property type="evidence" value="ECO:0007669"/>
    <property type="project" value="UniProtKB-UniRule"/>
</dbReference>
<proteinExistence type="inferred from homology"/>
<feature type="compositionally biased region" description="Basic and acidic residues" evidence="9">
    <location>
        <begin position="1"/>
        <end position="10"/>
    </location>
</feature>
<dbReference type="PANTHER" id="PTHR33398:SF1">
    <property type="entry name" value="SMALL RIBOSOMAL SUBUNIT PROTEIN BS20C"/>
    <property type="match status" value="1"/>
</dbReference>
<keyword evidence="6 8" id="KW-0687">Ribonucleoprotein</keyword>
<feature type="compositionally biased region" description="Basic residues" evidence="9">
    <location>
        <begin position="11"/>
        <end position="21"/>
    </location>
</feature>
<comment type="caution">
    <text evidence="10">The sequence shown here is derived from an EMBL/GenBank/DDBJ whole genome shotgun (WGS) entry which is preliminary data.</text>
</comment>
<keyword evidence="4 8" id="KW-0694">RNA-binding</keyword>
<evidence type="ECO:0000256" key="6">
    <source>
        <dbReference type="ARBA" id="ARBA00023274"/>
    </source>
</evidence>
<evidence type="ECO:0000313" key="10">
    <source>
        <dbReference type="EMBL" id="PRP90542.1"/>
    </source>
</evidence>
<dbReference type="InterPro" id="IPR036510">
    <property type="entry name" value="Ribosomal_bS20_sf"/>
</dbReference>
<gene>
    <name evidence="8 10" type="primary">rpsT</name>
    <name evidence="10" type="ORF">ENSA5_63450</name>
</gene>
<dbReference type="AlphaFoldDB" id="A0A2S9XCF6"/>
<evidence type="ECO:0000256" key="4">
    <source>
        <dbReference type="ARBA" id="ARBA00022884"/>
    </source>
</evidence>
<feature type="region of interest" description="Disordered" evidence="9">
    <location>
        <begin position="1"/>
        <end position="26"/>
    </location>
</feature>
<dbReference type="GO" id="GO:0005829">
    <property type="term" value="C:cytosol"/>
    <property type="evidence" value="ECO:0007669"/>
    <property type="project" value="TreeGrafter"/>
</dbReference>
<comment type="similarity">
    <text evidence="2 8">Belongs to the bacterial ribosomal protein bS20 family.</text>
</comment>
<evidence type="ECO:0000313" key="11">
    <source>
        <dbReference type="Proteomes" id="UP000237968"/>
    </source>
</evidence>
<evidence type="ECO:0000256" key="9">
    <source>
        <dbReference type="SAM" id="MobiDB-lite"/>
    </source>
</evidence>
<dbReference type="HAMAP" id="MF_00500">
    <property type="entry name" value="Ribosomal_bS20"/>
    <property type="match status" value="1"/>
</dbReference>